<keyword evidence="3 5" id="KW-0732">Signal</keyword>
<comment type="similarity">
    <text evidence="1">Belongs to the bacterial solute-binding protein 5 family.</text>
</comment>
<dbReference type="SUPFAM" id="SSF53850">
    <property type="entry name" value="Periplasmic binding protein-like II"/>
    <property type="match status" value="1"/>
</dbReference>
<dbReference type="Gene3D" id="3.40.190.10">
    <property type="entry name" value="Periplasmic binding protein-like II"/>
    <property type="match status" value="1"/>
</dbReference>
<name>A0A5D4SM37_9BACI</name>
<dbReference type="EMBL" id="VTEV01000008">
    <property type="protein sequence ID" value="TYS64485.1"/>
    <property type="molecule type" value="Genomic_DNA"/>
</dbReference>
<feature type="compositionally biased region" description="Low complexity" evidence="4">
    <location>
        <begin position="27"/>
        <end position="36"/>
    </location>
</feature>
<dbReference type="CDD" id="cd08499">
    <property type="entry name" value="PBP2_Ylib_like"/>
    <property type="match status" value="1"/>
</dbReference>
<dbReference type="GO" id="GO:0015833">
    <property type="term" value="P:peptide transport"/>
    <property type="evidence" value="ECO:0007669"/>
    <property type="project" value="TreeGrafter"/>
</dbReference>
<dbReference type="Pfam" id="PF00496">
    <property type="entry name" value="SBP_bac_5"/>
    <property type="match status" value="1"/>
</dbReference>
<feature type="chain" id="PRO_5038468890" evidence="5">
    <location>
        <begin position="22"/>
        <end position="529"/>
    </location>
</feature>
<evidence type="ECO:0000259" key="6">
    <source>
        <dbReference type="Pfam" id="PF00496"/>
    </source>
</evidence>
<evidence type="ECO:0000256" key="3">
    <source>
        <dbReference type="ARBA" id="ARBA00022729"/>
    </source>
</evidence>
<dbReference type="RefSeq" id="WP_148989591.1">
    <property type="nucleotide sequence ID" value="NZ_VTEV01000008.1"/>
</dbReference>
<organism evidence="7 8">
    <name type="scientific">Sutcliffiella horikoshii</name>
    <dbReference type="NCBI Taxonomy" id="79883"/>
    <lineage>
        <taxon>Bacteria</taxon>
        <taxon>Bacillati</taxon>
        <taxon>Bacillota</taxon>
        <taxon>Bacilli</taxon>
        <taxon>Bacillales</taxon>
        <taxon>Bacillaceae</taxon>
        <taxon>Sutcliffiella</taxon>
    </lineage>
</organism>
<dbReference type="Gene3D" id="3.10.105.10">
    <property type="entry name" value="Dipeptide-binding Protein, Domain 3"/>
    <property type="match status" value="1"/>
</dbReference>
<accession>A0A5D4SM37</accession>
<dbReference type="GO" id="GO:0042597">
    <property type="term" value="C:periplasmic space"/>
    <property type="evidence" value="ECO:0007669"/>
    <property type="project" value="UniProtKB-ARBA"/>
</dbReference>
<comment type="caution">
    <text evidence="7">The sequence shown here is derived from an EMBL/GenBank/DDBJ whole genome shotgun (WGS) entry which is preliminary data.</text>
</comment>
<protein>
    <submittedName>
        <fullName evidence="7">Glutathione ABC transporter substrate-binding protein</fullName>
    </submittedName>
</protein>
<dbReference type="OrthoDB" id="9796817at2"/>
<feature type="signal peptide" evidence="5">
    <location>
        <begin position="1"/>
        <end position="21"/>
    </location>
</feature>
<dbReference type="GO" id="GO:0043190">
    <property type="term" value="C:ATP-binding cassette (ABC) transporter complex"/>
    <property type="evidence" value="ECO:0007669"/>
    <property type="project" value="InterPro"/>
</dbReference>
<feature type="domain" description="Solute-binding protein family 5" evidence="6">
    <location>
        <begin position="91"/>
        <end position="448"/>
    </location>
</feature>
<dbReference type="Gene3D" id="3.90.76.10">
    <property type="entry name" value="Dipeptide-binding Protein, Domain 1"/>
    <property type="match status" value="1"/>
</dbReference>
<gene>
    <name evidence="7" type="ORF">FZC76_18155</name>
</gene>
<evidence type="ECO:0000256" key="4">
    <source>
        <dbReference type="SAM" id="MobiDB-lite"/>
    </source>
</evidence>
<dbReference type="STRING" id="79883.GCA_001636495_03882"/>
<evidence type="ECO:0000313" key="7">
    <source>
        <dbReference type="EMBL" id="TYS64485.1"/>
    </source>
</evidence>
<dbReference type="Proteomes" id="UP000322524">
    <property type="component" value="Unassembled WGS sequence"/>
</dbReference>
<dbReference type="PIRSF" id="PIRSF002741">
    <property type="entry name" value="MppA"/>
    <property type="match status" value="1"/>
</dbReference>
<evidence type="ECO:0000256" key="5">
    <source>
        <dbReference type="SAM" id="SignalP"/>
    </source>
</evidence>
<dbReference type="GO" id="GO:1904680">
    <property type="term" value="F:peptide transmembrane transporter activity"/>
    <property type="evidence" value="ECO:0007669"/>
    <property type="project" value="TreeGrafter"/>
</dbReference>
<dbReference type="PANTHER" id="PTHR30290:SF9">
    <property type="entry name" value="OLIGOPEPTIDE-BINDING PROTEIN APPA"/>
    <property type="match status" value="1"/>
</dbReference>
<evidence type="ECO:0000256" key="1">
    <source>
        <dbReference type="ARBA" id="ARBA00005695"/>
    </source>
</evidence>
<keyword evidence="2" id="KW-0813">Transport</keyword>
<dbReference type="InterPro" id="IPR000914">
    <property type="entry name" value="SBP_5_dom"/>
</dbReference>
<evidence type="ECO:0000313" key="8">
    <source>
        <dbReference type="Proteomes" id="UP000322524"/>
    </source>
</evidence>
<dbReference type="PROSITE" id="PS51257">
    <property type="entry name" value="PROKAR_LIPOPROTEIN"/>
    <property type="match status" value="1"/>
</dbReference>
<sequence>MKAKKNVFFLLLLSLMLVLSACSGGNNSSGSTNNSGSGDGGEVEGQEGGELSFVVGADAPTLDPHGMNDTSTTNVTTQIFDRLTAYEADGTVVPSLAESFEAIDDTTWEFKLRTDVKFHDGTDFTAEAVKLTLDRILDPETASPRAVVVNMIKEVVVKDDHTVHIITDKPFAPLPAHLAHNAGSIIAPSAIEEEKSGGKTVDENPVGTGPFVFDNWNRGSEIVLKKNADYWNGAPALDSIKFVVVPEQSTRVAMLETGEANVTQVGASDVARVEGMASAGIELTNVRGTRMDYLGFNMDKEPYNIKEVRQAISMAINKTDIVDGILDGQGVPAVGPLAPTVVGNYQDLEPLGYDVEAAKQLLADAGFEDGFETTLYVNSANAEREQIATLVQDQLSQIGIKVNIEIIEWGAFLDATANGEHELFILGWTTVTADADYGLYALFHSSAFGAPGNRSFYKNERVDELLDLARSETDQEKRNEAYKEISEILVDEAPMVYLQHPDFNYGTNGANGLFVDFSGTPYFHGVKLN</sequence>
<reference evidence="7 8" key="1">
    <citation type="submission" date="2019-08" db="EMBL/GenBank/DDBJ databases">
        <title>Bacillus genomes from the desert of Cuatro Cienegas, Coahuila.</title>
        <authorList>
            <person name="Olmedo-Alvarez G."/>
        </authorList>
    </citation>
    <scope>NUCLEOTIDE SEQUENCE [LARGE SCALE GENOMIC DNA]</scope>
    <source>
        <strain evidence="7 8">CH28_1T</strain>
    </source>
</reference>
<dbReference type="AlphaFoldDB" id="A0A5D4SM37"/>
<dbReference type="InterPro" id="IPR039424">
    <property type="entry name" value="SBP_5"/>
</dbReference>
<proteinExistence type="inferred from homology"/>
<dbReference type="InterPro" id="IPR030678">
    <property type="entry name" value="Peptide/Ni-bd"/>
</dbReference>
<feature type="region of interest" description="Disordered" evidence="4">
    <location>
        <begin position="27"/>
        <end position="47"/>
    </location>
</feature>
<evidence type="ECO:0000256" key="2">
    <source>
        <dbReference type="ARBA" id="ARBA00022448"/>
    </source>
</evidence>
<dbReference type="PANTHER" id="PTHR30290">
    <property type="entry name" value="PERIPLASMIC BINDING COMPONENT OF ABC TRANSPORTER"/>
    <property type="match status" value="1"/>
</dbReference>